<proteinExistence type="predicted"/>
<dbReference type="Proteomes" id="UP000509742">
    <property type="component" value="Chromosome"/>
</dbReference>
<evidence type="ECO:0000313" key="2">
    <source>
        <dbReference type="Proteomes" id="UP000509742"/>
    </source>
</evidence>
<protein>
    <recommendedName>
        <fullName evidence="3">Glycosyltransferase</fullName>
    </recommendedName>
</protein>
<accession>A0ABM7L154</accession>
<name>A0ABM7L154_9HELI</name>
<reference evidence="1 2" key="1">
    <citation type="submission" date="2020-04" db="EMBL/GenBank/DDBJ databases">
        <title>Genomic analysis of gastric non-Helicobacter pylori Helicobacters isolated in Japan.</title>
        <authorList>
            <person name="Suzuki M."/>
            <person name="Rimbara E."/>
        </authorList>
    </citation>
    <scope>NUCLEOTIDE SEQUENCE [LARGE SCALE GENOMIC DNA]</scope>
    <source>
        <strain evidence="1 2">NHP19-0020</strain>
    </source>
</reference>
<evidence type="ECO:0008006" key="3">
    <source>
        <dbReference type="Google" id="ProtNLM"/>
    </source>
</evidence>
<organism evidence="1 2">
    <name type="scientific">Helicobacter suis</name>
    <dbReference type="NCBI Taxonomy" id="104628"/>
    <lineage>
        <taxon>Bacteria</taxon>
        <taxon>Pseudomonadati</taxon>
        <taxon>Campylobacterota</taxon>
        <taxon>Epsilonproteobacteria</taxon>
        <taxon>Campylobacterales</taxon>
        <taxon>Helicobacteraceae</taxon>
        <taxon>Helicobacter</taxon>
    </lineage>
</organism>
<sequence length="391" mass="44471">MVSESSLSHSPRPRRLALALMHLYPKAQFFILSPPPCDLSAHFIPFAPLLNSASRSLAKQEQLKTWVEQRNFTPLLWTPNRLEMLQKLKTLIQNLHRKHIQIKALFVEDLALLPAILEQIQNTAPLIVDLREFYPALINHHHFTAPLFAYICSHYLSKAHKTMSVNASIAKLYATTYPNFKLENNYTIYSTPFYANLSASPINPKCIRLIYHGLLAPERHSDNLLELAKGLKDLPLPYHLTIIGLSKHPTFLQDFKSRLKALQSQGLPIDFKQPLPLESIIPSTQDYDIGLLTLPNNSLNHLYALPNKFFEYIQSALCVLSTPLVEIKTLIENYKIGRVGADFTIQSLLKILYTLDLDQIMQAKIKAAQAAKLLCMQAQLPLLKRVVQDKL</sequence>
<evidence type="ECO:0000313" key="1">
    <source>
        <dbReference type="EMBL" id="BCD46349.1"/>
    </source>
</evidence>
<dbReference type="SUPFAM" id="SSF53756">
    <property type="entry name" value="UDP-Glycosyltransferase/glycogen phosphorylase"/>
    <property type="match status" value="1"/>
</dbReference>
<dbReference type="EMBL" id="AP023036">
    <property type="protein sequence ID" value="BCD46349.1"/>
    <property type="molecule type" value="Genomic_DNA"/>
</dbReference>
<dbReference type="RefSeq" id="WP_034375464.1">
    <property type="nucleotide sequence ID" value="NZ_AP023036.1"/>
</dbReference>
<dbReference type="Gene3D" id="3.40.50.2000">
    <property type="entry name" value="Glycogen Phosphorylase B"/>
    <property type="match status" value="1"/>
</dbReference>
<gene>
    <name evidence="1" type="ORF">NHP190020_13880</name>
</gene>
<keyword evidence="2" id="KW-1185">Reference proteome</keyword>